<dbReference type="RefSeq" id="WP_156192306.1">
    <property type="nucleotide sequence ID" value="NZ_CP046452.1"/>
</dbReference>
<gene>
    <name evidence="1" type="ORF">CKALI_05340</name>
</gene>
<protein>
    <submittedName>
        <fullName evidence="1">Uncharacterized protein</fullName>
    </submittedName>
</protein>
<dbReference type="Proteomes" id="UP000427071">
    <property type="component" value="Chromosome"/>
</dbReference>
<evidence type="ECO:0000313" key="2">
    <source>
        <dbReference type="Proteomes" id="UP000427071"/>
    </source>
</evidence>
<accession>A0A6B8VG20</accession>
<proteinExistence type="predicted"/>
<name>A0A6B8VG20_9CORY</name>
<reference evidence="2" key="1">
    <citation type="submission" date="2019-11" db="EMBL/GenBank/DDBJ databases">
        <title>Complete genome sequence of Corynebacterium kalinowskii 1959, a novel Corynebacterium species isolated from soil of a small paddock in Vilsendorf, Germany.</title>
        <authorList>
            <person name="Schaffert L."/>
            <person name="Ruwe M."/>
            <person name="Milse J."/>
            <person name="Hanuschka K."/>
            <person name="Ortseifen V."/>
            <person name="Droste J."/>
            <person name="Brandt D."/>
            <person name="Schlueter L."/>
            <person name="Kutter Y."/>
            <person name="Vinke S."/>
            <person name="Viehoefer P."/>
            <person name="Jacob L."/>
            <person name="Luebke N.-C."/>
            <person name="Schulte-Berndt E."/>
            <person name="Hain C."/>
            <person name="Linder M."/>
            <person name="Schmidt P."/>
            <person name="Wollenschlaeger L."/>
            <person name="Luttermann T."/>
            <person name="Thieme E."/>
            <person name="Hassa J."/>
            <person name="Haak M."/>
            <person name="Wittchen M."/>
            <person name="Mentz A."/>
            <person name="Persicke M."/>
            <person name="Busche T."/>
            <person name="Ruckert C."/>
        </authorList>
    </citation>
    <scope>NUCLEOTIDE SEQUENCE [LARGE SCALE GENOMIC DNA]</scope>
    <source>
        <strain evidence="2">1959</strain>
    </source>
</reference>
<dbReference type="KEGG" id="ckw:CKALI_05340"/>
<dbReference type="EMBL" id="CP046452">
    <property type="protein sequence ID" value="QGU01939.1"/>
    <property type="molecule type" value="Genomic_DNA"/>
</dbReference>
<dbReference type="AlphaFoldDB" id="A0A6B8VG20"/>
<organism evidence="1 2">
    <name type="scientific">Corynebacterium kalinowskii</name>
    <dbReference type="NCBI Taxonomy" id="2675216"/>
    <lineage>
        <taxon>Bacteria</taxon>
        <taxon>Bacillati</taxon>
        <taxon>Actinomycetota</taxon>
        <taxon>Actinomycetes</taxon>
        <taxon>Mycobacteriales</taxon>
        <taxon>Corynebacteriaceae</taxon>
        <taxon>Corynebacterium</taxon>
    </lineage>
</organism>
<keyword evidence="2" id="KW-1185">Reference proteome</keyword>
<sequence length="408" mass="41844">MNVEHSMATSAARRRPSVAKRGAGLVGLAVLLATAAGCAVSQADTISPTQHRNNTSIFSAVAGVTTSELTSAFPSTTSAQVVDGTVKPAVDGQTEGSLADLSQSAAWSLTLDEKIDGMRLGPMYGSDSVAPLQVGNVMLVGLRSSVLNEAGTAAFSMTDGSLLWQDRSLECQRVDLGGAVPCRQNAGEWAPFNPGAGAFGPALNPGFAPEAFGFADGVLYSARTNGAGMIEVAAGTVENPAGLWTVAVPRSAEAMIPGEGAAIRVGDTVKVTMGAAEIELTKDGAPLTATAQAAQPADGAMVVDIEQTIGDTHIANTVDDRISSGTWSIPSRVVSKNTVTDGERLTYVAGDDADGSNVIRTISLVDGKTVSEHSVVANAAEPRDIQSAARGIFAFDKQFSRIAYYPAG</sequence>
<evidence type="ECO:0000313" key="1">
    <source>
        <dbReference type="EMBL" id="QGU01939.1"/>
    </source>
</evidence>